<proteinExistence type="predicted"/>
<organism evidence="1 2">
    <name type="scientific">Populus alba</name>
    <name type="common">White poplar</name>
    <dbReference type="NCBI Taxonomy" id="43335"/>
    <lineage>
        <taxon>Eukaryota</taxon>
        <taxon>Viridiplantae</taxon>
        <taxon>Streptophyta</taxon>
        <taxon>Embryophyta</taxon>
        <taxon>Tracheophyta</taxon>
        <taxon>Spermatophyta</taxon>
        <taxon>Magnoliopsida</taxon>
        <taxon>eudicotyledons</taxon>
        <taxon>Gunneridae</taxon>
        <taxon>Pentapetalae</taxon>
        <taxon>rosids</taxon>
        <taxon>fabids</taxon>
        <taxon>Malpighiales</taxon>
        <taxon>Salicaceae</taxon>
        <taxon>Saliceae</taxon>
        <taxon>Populus</taxon>
    </lineage>
</organism>
<accession>A0ACC4CZG1</accession>
<reference evidence="1 2" key="1">
    <citation type="journal article" date="2024" name="Plant Biotechnol. J.">
        <title>Genome and CRISPR/Cas9 system of a widespread forest tree (Populus alba) in the world.</title>
        <authorList>
            <person name="Liu Y.J."/>
            <person name="Jiang P.F."/>
            <person name="Han X.M."/>
            <person name="Li X.Y."/>
            <person name="Wang H.M."/>
            <person name="Wang Y.J."/>
            <person name="Wang X.X."/>
            <person name="Zeng Q.Y."/>
        </authorList>
    </citation>
    <scope>NUCLEOTIDE SEQUENCE [LARGE SCALE GENOMIC DNA]</scope>
    <source>
        <strain evidence="2">cv. PAL-ZL1</strain>
    </source>
</reference>
<name>A0ACC4CZG1_POPAL</name>
<sequence>MRSAAIGLPPYRAFTLEEMEDATNNFDPLNFIGEGSQGQLYKGWLIDGSEVMVKCVKLKQKNLPQSMIQQIEVLSKLRHLHLVSILGHTIVTYQDHSSTAGTVFIVLEHVSNGSLRDYLADERKREMLRWPQRMAIIIGVARGIQFLHTGVAPGIFGNNVKIENVLLDDTLTAKLSDYKIPLPSKVRAEGLSPLPTCSSENAEKEDVYQLGVILLQVITGKLVTSNRALDELRIQVEKGLAEAPSKLQALVDPSTRGWTSTSGNLGGPHSSSY</sequence>
<dbReference type="Proteomes" id="UP000309997">
    <property type="component" value="Unassembled WGS sequence"/>
</dbReference>
<dbReference type="EMBL" id="RCHU02000001">
    <property type="protein sequence ID" value="KAL3610194.1"/>
    <property type="molecule type" value="Genomic_DNA"/>
</dbReference>
<evidence type="ECO:0000313" key="2">
    <source>
        <dbReference type="Proteomes" id="UP000309997"/>
    </source>
</evidence>
<keyword evidence="2" id="KW-1185">Reference proteome</keyword>
<evidence type="ECO:0000313" key="1">
    <source>
        <dbReference type="EMBL" id="KAL3610194.1"/>
    </source>
</evidence>
<protein>
    <submittedName>
        <fullName evidence="1">Uncharacterized protein</fullName>
    </submittedName>
</protein>
<gene>
    <name evidence="1" type="ORF">D5086_001214</name>
</gene>
<comment type="caution">
    <text evidence="1">The sequence shown here is derived from an EMBL/GenBank/DDBJ whole genome shotgun (WGS) entry which is preliminary data.</text>
</comment>